<dbReference type="InterPro" id="IPR023631">
    <property type="entry name" value="Amidase_dom"/>
</dbReference>
<feature type="domain" description="Amidase" evidence="2">
    <location>
        <begin position="38"/>
        <end position="169"/>
    </location>
</feature>
<dbReference type="Gramene" id="ERN13502">
    <property type="protein sequence ID" value="ERN13502"/>
    <property type="gene ID" value="AMTR_s00041p00216990"/>
</dbReference>
<protein>
    <recommendedName>
        <fullName evidence="2">Amidase domain-containing protein</fullName>
    </recommendedName>
</protein>
<dbReference type="InterPro" id="IPR036928">
    <property type="entry name" value="AS_sf"/>
</dbReference>
<reference evidence="4" key="1">
    <citation type="journal article" date="2013" name="Science">
        <title>The Amborella genome and the evolution of flowering plants.</title>
        <authorList>
            <consortium name="Amborella Genome Project"/>
        </authorList>
    </citation>
    <scope>NUCLEOTIDE SEQUENCE [LARGE SCALE GENOMIC DNA]</scope>
</reference>
<dbReference type="eggNOG" id="KOG1211">
    <property type="taxonomic scope" value="Eukaryota"/>
</dbReference>
<dbReference type="Proteomes" id="UP000017836">
    <property type="component" value="Unassembled WGS sequence"/>
</dbReference>
<organism evidence="3 4">
    <name type="scientific">Amborella trichopoda</name>
    <dbReference type="NCBI Taxonomy" id="13333"/>
    <lineage>
        <taxon>Eukaryota</taxon>
        <taxon>Viridiplantae</taxon>
        <taxon>Streptophyta</taxon>
        <taxon>Embryophyta</taxon>
        <taxon>Tracheophyta</taxon>
        <taxon>Spermatophyta</taxon>
        <taxon>Magnoliopsida</taxon>
        <taxon>Amborellales</taxon>
        <taxon>Amborellaceae</taxon>
        <taxon>Amborella</taxon>
    </lineage>
</organism>
<dbReference type="STRING" id="13333.W1PTY8"/>
<keyword evidence="1" id="KW-0472">Membrane</keyword>
<proteinExistence type="predicted"/>
<evidence type="ECO:0000256" key="1">
    <source>
        <dbReference type="SAM" id="Phobius"/>
    </source>
</evidence>
<dbReference type="Gene3D" id="3.90.1300.10">
    <property type="entry name" value="Amidase signature (AS) domain"/>
    <property type="match status" value="1"/>
</dbReference>
<evidence type="ECO:0000259" key="2">
    <source>
        <dbReference type="Pfam" id="PF01425"/>
    </source>
</evidence>
<gene>
    <name evidence="3" type="ORF">AMTR_s00041p00216990</name>
</gene>
<evidence type="ECO:0000313" key="4">
    <source>
        <dbReference type="Proteomes" id="UP000017836"/>
    </source>
</evidence>
<feature type="transmembrane region" description="Helical" evidence="1">
    <location>
        <begin position="12"/>
        <end position="32"/>
    </location>
</feature>
<dbReference type="EMBL" id="KI392588">
    <property type="protein sequence ID" value="ERN13502.1"/>
    <property type="molecule type" value="Genomic_DNA"/>
</dbReference>
<accession>W1PTY8</accession>
<sequence length="180" mass="19410">MLNHEYYALDLNLYGMSTIFFFFSFFFFFLLFSGVFSKNPYVLSANPSESSTGSAISAATNLATVTLGTETDGSIITPSSANSIVGIEPTLGLTSRAGVILISPRQDTVGPICRTVLDAVFVLDEIVGFDQRDKKATIAASKFIPAGGYKQFLNAEGLRGKRMGILREPFFNFSGTSVLA</sequence>
<keyword evidence="4" id="KW-1185">Reference proteome</keyword>
<dbReference type="PANTHER" id="PTHR42678">
    <property type="entry name" value="AMIDASE"/>
    <property type="match status" value="1"/>
</dbReference>
<dbReference type="PANTHER" id="PTHR42678:SF34">
    <property type="entry name" value="OS04G0183300 PROTEIN"/>
    <property type="match status" value="1"/>
</dbReference>
<name>W1PTY8_AMBTC</name>
<keyword evidence="1" id="KW-1133">Transmembrane helix</keyword>
<dbReference type="HOGENOM" id="CLU_1498264_0_0_1"/>
<evidence type="ECO:0000313" key="3">
    <source>
        <dbReference type="EMBL" id="ERN13502.1"/>
    </source>
</evidence>
<keyword evidence="1" id="KW-0812">Transmembrane</keyword>
<dbReference type="Pfam" id="PF01425">
    <property type="entry name" value="Amidase"/>
    <property type="match status" value="1"/>
</dbReference>
<dbReference type="AlphaFoldDB" id="W1PTY8"/>
<dbReference type="SUPFAM" id="SSF75304">
    <property type="entry name" value="Amidase signature (AS) enzymes"/>
    <property type="match status" value="1"/>
</dbReference>